<dbReference type="Pfam" id="PF00929">
    <property type="entry name" value="RNase_T"/>
    <property type="match status" value="1"/>
</dbReference>
<feature type="binding site" evidence="8">
    <location>
        <position position="197"/>
    </location>
    <ligand>
        <name>Mg(2+)</name>
        <dbReference type="ChEBI" id="CHEBI:18420"/>
        <label>2</label>
        <note>catalytic</note>
    </ligand>
</feature>
<keyword evidence="5 8" id="KW-0378">Hydrolase</keyword>
<evidence type="ECO:0000256" key="2">
    <source>
        <dbReference type="ARBA" id="ARBA00022694"/>
    </source>
</evidence>
<protein>
    <recommendedName>
        <fullName evidence="8">Ribonuclease T</fullName>
        <ecNumber evidence="8">3.1.13.-</ecNumber>
    </recommendedName>
    <alternativeName>
        <fullName evidence="8">Exoribonuclease T</fullName>
        <shortName evidence="8">RNase T</shortName>
    </alternativeName>
</protein>
<dbReference type="AlphaFoldDB" id="A0A4R6Z9D9"/>
<feature type="active site" description="Proton donor/acceptor" evidence="8">
    <location>
        <position position="192"/>
    </location>
</feature>
<dbReference type="GO" id="GO:0016896">
    <property type="term" value="F:RNA exonuclease activity, producing 5'-phosphomonoesters"/>
    <property type="evidence" value="ECO:0007669"/>
    <property type="project" value="UniProtKB-UniRule"/>
</dbReference>
<comment type="caution">
    <text evidence="8">Lacks conserved residue(s) required for the propagation of feature annotation.</text>
</comment>
<comment type="similarity">
    <text evidence="8">Belongs to the RNase T family.</text>
</comment>
<name>A0A4R6Z9D9_9GAMM</name>
<evidence type="ECO:0000313" key="11">
    <source>
        <dbReference type="Proteomes" id="UP000295293"/>
    </source>
</evidence>
<feature type="binding site" evidence="8">
    <location>
        <position position="34"/>
    </location>
    <ligand>
        <name>Mg(2+)</name>
        <dbReference type="ChEBI" id="CHEBI:18420"/>
        <label>1</label>
        <note>catalytic</note>
    </ligand>
</feature>
<feature type="site" description="Important for substrate binding and specificity" evidence="8">
    <location>
        <position position="40"/>
    </location>
</feature>
<dbReference type="InterPro" id="IPR036397">
    <property type="entry name" value="RNaseH_sf"/>
</dbReference>
<feature type="binding site" evidence="8">
    <location>
        <position position="36"/>
    </location>
    <ligand>
        <name>Mg(2+)</name>
        <dbReference type="ChEBI" id="CHEBI:18420"/>
        <label>2</label>
        <note>catalytic</note>
    </ligand>
</feature>
<dbReference type="GO" id="GO:0003676">
    <property type="term" value="F:nucleic acid binding"/>
    <property type="evidence" value="ECO:0007669"/>
    <property type="project" value="InterPro"/>
</dbReference>
<dbReference type="PANTHER" id="PTHR30231:SF2">
    <property type="entry name" value="RIBONUCLEASE T"/>
    <property type="match status" value="1"/>
</dbReference>
<evidence type="ECO:0000256" key="4">
    <source>
        <dbReference type="ARBA" id="ARBA00022723"/>
    </source>
</evidence>
<sequence>MRAAAGIRYPARMSQPPSLNYAQRFRGFLPVVVDVETGGFDSDRDALLEIAAVVIRMDNEGWVHPEPAVSTHVVPFPGANIDPRALEITGIDPTHPFRAALDEKEALDHIFRPVRKAMREADCQRAILVGHNASFDLGFLNAAIRRTGHKRSPFHLFSCFDTATLAGLAYGQTVLSKAVAAAGMDWNSAEAHSAVYDTEQTAKLFCGIVNRWKAMDDAYRSREIALPAWPLEAAVPGPHLPVST</sequence>
<evidence type="ECO:0000256" key="5">
    <source>
        <dbReference type="ARBA" id="ARBA00022801"/>
    </source>
</evidence>
<dbReference type="PANTHER" id="PTHR30231">
    <property type="entry name" value="DNA POLYMERASE III SUBUNIT EPSILON"/>
    <property type="match status" value="1"/>
</dbReference>
<keyword evidence="6 8" id="KW-0269">Exonuclease</keyword>
<dbReference type="CDD" id="cd06134">
    <property type="entry name" value="RNaseT"/>
    <property type="match status" value="1"/>
</dbReference>
<dbReference type="SMART" id="SM00479">
    <property type="entry name" value="EXOIII"/>
    <property type="match status" value="1"/>
</dbReference>
<accession>A0A4R6Z9D9</accession>
<reference evidence="10 11" key="1">
    <citation type="submission" date="2019-03" db="EMBL/GenBank/DDBJ databases">
        <title>Genomic Encyclopedia of Type Strains, Phase IV (KMG-IV): sequencing the most valuable type-strain genomes for metagenomic binning, comparative biology and taxonomic classification.</title>
        <authorList>
            <person name="Goeker M."/>
        </authorList>
    </citation>
    <scope>NUCLEOTIDE SEQUENCE [LARGE SCALE GENOMIC DNA]</scope>
    <source>
        <strain evidence="10 11">DSM 21667</strain>
    </source>
</reference>
<dbReference type="EMBL" id="SNZH01000001">
    <property type="protein sequence ID" value="TDR48521.1"/>
    <property type="molecule type" value="Genomic_DNA"/>
</dbReference>
<dbReference type="HAMAP" id="MF_00157">
    <property type="entry name" value="RNase_T"/>
    <property type="match status" value="1"/>
</dbReference>
<comment type="subunit">
    <text evidence="1 8">Homodimer.</text>
</comment>
<comment type="function">
    <text evidence="8">Trims short 3' overhangs of a variety of RNA species, leaving a one or two nucleotide 3' overhang. Responsible for the end-turnover of tRNA: specifically removes the terminal AMP residue from uncharged tRNA (tRNA-C-C-A). Also appears to be involved in tRNA biosynthesis.</text>
</comment>
<dbReference type="InterPro" id="IPR005987">
    <property type="entry name" value="RNase_T"/>
</dbReference>
<feature type="site" description="Important for substrate binding and specificity" evidence="8">
    <location>
        <position position="135"/>
    </location>
</feature>
<dbReference type="NCBIfam" id="TIGR01298">
    <property type="entry name" value="RNaseT"/>
    <property type="match status" value="1"/>
</dbReference>
<organism evidence="10 11">
    <name type="scientific">Tahibacter aquaticus</name>
    <dbReference type="NCBI Taxonomy" id="520092"/>
    <lineage>
        <taxon>Bacteria</taxon>
        <taxon>Pseudomonadati</taxon>
        <taxon>Pseudomonadota</taxon>
        <taxon>Gammaproteobacteria</taxon>
        <taxon>Lysobacterales</taxon>
        <taxon>Rhodanobacteraceae</taxon>
        <taxon>Tahibacter</taxon>
    </lineage>
</organism>
<evidence type="ECO:0000256" key="8">
    <source>
        <dbReference type="HAMAP-Rule" id="MF_00157"/>
    </source>
</evidence>
<feature type="domain" description="Exonuclease" evidence="9">
    <location>
        <begin position="29"/>
        <end position="214"/>
    </location>
</feature>
<dbReference type="EC" id="3.1.13.-" evidence="8"/>
<keyword evidence="7 8" id="KW-0460">Magnesium</keyword>
<dbReference type="Gene3D" id="3.30.420.10">
    <property type="entry name" value="Ribonuclease H-like superfamily/Ribonuclease H"/>
    <property type="match status" value="1"/>
</dbReference>
<comment type="caution">
    <text evidence="10">The sequence shown here is derived from an EMBL/GenBank/DDBJ whole genome shotgun (WGS) entry which is preliminary data.</text>
</comment>
<comment type="cofactor">
    <cofactor evidence="8">
        <name>Mg(2+)</name>
        <dbReference type="ChEBI" id="CHEBI:18420"/>
    </cofactor>
    <text evidence="8">Binds two Mg(2+) per subunit. The active form of the enzyme binds two Mg(2+) ions in its active site. The first Mg(2+) forms only one salt bridge with the protein.</text>
</comment>
<dbReference type="InterPro" id="IPR013520">
    <property type="entry name" value="Ribonucl_H"/>
</dbReference>
<keyword evidence="4 8" id="KW-0479">Metal-binding</keyword>
<dbReference type="Proteomes" id="UP000295293">
    <property type="component" value="Unassembled WGS sequence"/>
</dbReference>
<dbReference type="GO" id="GO:0045004">
    <property type="term" value="P:DNA replication proofreading"/>
    <property type="evidence" value="ECO:0007669"/>
    <property type="project" value="TreeGrafter"/>
</dbReference>
<dbReference type="GO" id="GO:0008033">
    <property type="term" value="P:tRNA processing"/>
    <property type="evidence" value="ECO:0007669"/>
    <property type="project" value="UniProtKB-KW"/>
</dbReference>
<evidence type="ECO:0000313" key="10">
    <source>
        <dbReference type="EMBL" id="TDR48521.1"/>
    </source>
</evidence>
<dbReference type="InterPro" id="IPR012337">
    <property type="entry name" value="RNaseH-like_sf"/>
</dbReference>
<keyword evidence="2 8" id="KW-0819">tRNA processing</keyword>
<proteinExistence type="inferred from homology"/>
<evidence type="ECO:0000256" key="3">
    <source>
        <dbReference type="ARBA" id="ARBA00022722"/>
    </source>
</evidence>
<dbReference type="SUPFAM" id="SSF53098">
    <property type="entry name" value="Ribonuclease H-like"/>
    <property type="match status" value="1"/>
</dbReference>
<gene>
    <name evidence="8" type="primary">rnt</name>
    <name evidence="10" type="ORF">DFR29_101141</name>
</gene>
<feature type="site" description="Important for substrate binding and specificity" evidence="8">
    <location>
        <position position="157"/>
    </location>
</feature>
<evidence type="ECO:0000256" key="6">
    <source>
        <dbReference type="ARBA" id="ARBA00022839"/>
    </source>
</evidence>
<evidence type="ECO:0000256" key="1">
    <source>
        <dbReference type="ARBA" id="ARBA00011738"/>
    </source>
</evidence>
<feature type="binding site" evidence="8">
    <location>
        <position position="192"/>
    </location>
    <ligand>
        <name>Mg(2+)</name>
        <dbReference type="ChEBI" id="CHEBI:18420"/>
        <label>2</label>
        <note>catalytic</note>
    </ligand>
</feature>
<dbReference type="GO" id="GO:0000287">
    <property type="term" value="F:magnesium ion binding"/>
    <property type="evidence" value="ECO:0007669"/>
    <property type="project" value="UniProtKB-UniRule"/>
</dbReference>
<dbReference type="GO" id="GO:0005829">
    <property type="term" value="C:cytosol"/>
    <property type="evidence" value="ECO:0007669"/>
    <property type="project" value="TreeGrafter"/>
</dbReference>
<evidence type="ECO:0000259" key="9">
    <source>
        <dbReference type="SMART" id="SM00479"/>
    </source>
</evidence>
<feature type="binding site" evidence="8">
    <location>
        <position position="34"/>
    </location>
    <ligand>
        <name>Mg(2+)</name>
        <dbReference type="ChEBI" id="CHEBI:18420"/>
        <label>2</label>
        <note>catalytic</note>
    </ligand>
</feature>
<evidence type="ECO:0000256" key="7">
    <source>
        <dbReference type="ARBA" id="ARBA00022842"/>
    </source>
</evidence>
<keyword evidence="3 8" id="KW-0540">Nuclease</keyword>
<dbReference type="FunFam" id="3.30.420.10:FF:000009">
    <property type="entry name" value="Ribonuclease T"/>
    <property type="match status" value="1"/>
</dbReference>
<dbReference type="GO" id="GO:0008408">
    <property type="term" value="F:3'-5' exonuclease activity"/>
    <property type="evidence" value="ECO:0007669"/>
    <property type="project" value="TreeGrafter"/>
</dbReference>
<keyword evidence="11" id="KW-1185">Reference proteome</keyword>